<gene>
    <name evidence="6" type="ORF">D477_005456</name>
</gene>
<dbReference type="SUPFAM" id="SSF48498">
    <property type="entry name" value="Tetracyclin repressor-like, C-terminal domain"/>
    <property type="match status" value="1"/>
</dbReference>
<proteinExistence type="predicted"/>
<protein>
    <submittedName>
        <fullName evidence="6">TetR family transcriptional regulator</fullName>
    </submittedName>
</protein>
<dbReference type="Proteomes" id="UP000010729">
    <property type="component" value="Unassembled WGS sequence"/>
</dbReference>
<dbReference type="PANTHER" id="PTHR30055">
    <property type="entry name" value="HTH-TYPE TRANSCRIPTIONAL REGULATOR RUTR"/>
    <property type="match status" value="1"/>
</dbReference>
<dbReference type="EMBL" id="ANPE02000080">
    <property type="protein sequence ID" value="EMY35226.1"/>
    <property type="molecule type" value="Genomic_DNA"/>
</dbReference>
<dbReference type="Gene3D" id="1.10.357.10">
    <property type="entry name" value="Tetracycline Repressor, domain 2"/>
    <property type="match status" value="1"/>
</dbReference>
<dbReference type="InterPro" id="IPR050109">
    <property type="entry name" value="HTH-type_TetR-like_transc_reg"/>
</dbReference>
<dbReference type="SUPFAM" id="SSF46689">
    <property type="entry name" value="Homeodomain-like"/>
    <property type="match status" value="1"/>
</dbReference>
<dbReference type="PROSITE" id="PS50977">
    <property type="entry name" value="HTH_TETR_2"/>
    <property type="match status" value="1"/>
</dbReference>
<reference evidence="6 7" key="1">
    <citation type="journal article" date="2013" name="Genome Announc.">
        <title>Draft Genome Sequence of Arthrobacter crystallopoietes Strain BAB-32, Revealing Genes for Bioremediation.</title>
        <authorList>
            <person name="Joshi M.N."/>
            <person name="Pandit A.S."/>
            <person name="Sharma A."/>
            <person name="Pandya R.V."/>
            <person name="Desai S.M."/>
            <person name="Saxena A.K."/>
            <person name="Bagatharia S.B."/>
        </authorList>
    </citation>
    <scope>NUCLEOTIDE SEQUENCE [LARGE SCALE GENOMIC DNA]</scope>
    <source>
        <strain evidence="6 7">BAB-32</strain>
    </source>
</reference>
<keyword evidence="2 4" id="KW-0238">DNA-binding</keyword>
<dbReference type="Pfam" id="PF00440">
    <property type="entry name" value="TetR_N"/>
    <property type="match status" value="1"/>
</dbReference>
<comment type="caution">
    <text evidence="6">The sequence shown here is derived from an EMBL/GenBank/DDBJ whole genome shotgun (WGS) entry which is preliminary data.</text>
</comment>
<evidence type="ECO:0000259" key="5">
    <source>
        <dbReference type="PROSITE" id="PS50977"/>
    </source>
</evidence>
<feature type="DNA-binding region" description="H-T-H motif" evidence="4">
    <location>
        <begin position="29"/>
        <end position="48"/>
    </location>
</feature>
<evidence type="ECO:0000313" key="7">
    <source>
        <dbReference type="Proteomes" id="UP000010729"/>
    </source>
</evidence>
<evidence type="ECO:0000256" key="1">
    <source>
        <dbReference type="ARBA" id="ARBA00023015"/>
    </source>
</evidence>
<evidence type="ECO:0000256" key="4">
    <source>
        <dbReference type="PROSITE-ProRule" id="PRU00335"/>
    </source>
</evidence>
<evidence type="ECO:0000313" key="6">
    <source>
        <dbReference type="EMBL" id="EMY35226.1"/>
    </source>
</evidence>
<feature type="domain" description="HTH tetR-type" evidence="5">
    <location>
        <begin position="6"/>
        <end position="66"/>
    </location>
</feature>
<keyword evidence="1" id="KW-0805">Transcription regulation</keyword>
<dbReference type="GO" id="GO:0000976">
    <property type="term" value="F:transcription cis-regulatory region binding"/>
    <property type="evidence" value="ECO:0007669"/>
    <property type="project" value="TreeGrafter"/>
</dbReference>
<dbReference type="InterPro" id="IPR009057">
    <property type="entry name" value="Homeodomain-like_sf"/>
</dbReference>
<name>N1UXW0_9MICC</name>
<dbReference type="AlphaFoldDB" id="N1UXW0"/>
<keyword evidence="7" id="KW-1185">Reference proteome</keyword>
<dbReference type="InterPro" id="IPR001647">
    <property type="entry name" value="HTH_TetR"/>
</dbReference>
<dbReference type="OrthoDB" id="5242433at2"/>
<dbReference type="GO" id="GO:0003700">
    <property type="term" value="F:DNA-binding transcription factor activity"/>
    <property type="evidence" value="ECO:0007669"/>
    <property type="project" value="TreeGrafter"/>
</dbReference>
<keyword evidence="3" id="KW-0804">Transcription</keyword>
<sequence>MRVPAKERKEQLITATVGLMQREGVQAITLRDIAKEAEASLSSVHYCFSDKDELMAAAAEHWLQRMSRFSTDVPTNLGLRKAFEHVAEGYWGSLEEAPEEILAQVELVAWATRNAPANPLAAKIYPAYELELGKLFAVAAEESNEQCRMEFGALARAFIAIFDGAALQYMTDPGAADHRSQFFMMIDALLTKAGV</sequence>
<accession>N1UXW0</accession>
<dbReference type="InterPro" id="IPR036271">
    <property type="entry name" value="Tet_transcr_reg_TetR-rel_C_sf"/>
</dbReference>
<dbReference type="PANTHER" id="PTHR30055:SF234">
    <property type="entry name" value="HTH-TYPE TRANSCRIPTIONAL REGULATOR BETI"/>
    <property type="match status" value="1"/>
</dbReference>
<evidence type="ECO:0000256" key="2">
    <source>
        <dbReference type="ARBA" id="ARBA00023125"/>
    </source>
</evidence>
<evidence type="ECO:0000256" key="3">
    <source>
        <dbReference type="ARBA" id="ARBA00023163"/>
    </source>
</evidence>
<organism evidence="6 7">
    <name type="scientific">Arthrobacter crystallopoietes BAB-32</name>
    <dbReference type="NCBI Taxonomy" id="1246476"/>
    <lineage>
        <taxon>Bacteria</taxon>
        <taxon>Bacillati</taxon>
        <taxon>Actinomycetota</taxon>
        <taxon>Actinomycetes</taxon>
        <taxon>Micrococcales</taxon>
        <taxon>Micrococcaceae</taxon>
        <taxon>Crystallibacter</taxon>
    </lineage>
</organism>